<evidence type="ECO:0000313" key="7">
    <source>
        <dbReference type="Proteomes" id="UP001199424"/>
    </source>
</evidence>
<feature type="transmembrane region" description="Helical" evidence="5">
    <location>
        <begin position="126"/>
        <end position="146"/>
    </location>
</feature>
<keyword evidence="4 5" id="KW-0472">Membrane</keyword>
<keyword evidence="7" id="KW-1185">Reference proteome</keyword>
<dbReference type="RefSeq" id="WP_308449279.1">
    <property type="nucleotide sequence ID" value="NZ_JAJEQC010000006.1"/>
</dbReference>
<gene>
    <name evidence="6" type="ORF">LKD31_07845</name>
</gene>
<evidence type="ECO:0000256" key="3">
    <source>
        <dbReference type="ARBA" id="ARBA00022989"/>
    </source>
</evidence>
<dbReference type="Pfam" id="PF02674">
    <property type="entry name" value="Colicin_V"/>
    <property type="match status" value="1"/>
</dbReference>
<evidence type="ECO:0000256" key="2">
    <source>
        <dbReference type="ARBA" id="ARBA00022692"/>
    </source>
</evidence>
<dbReference type="GO" id="GO:0009403">
    <property type="term" value="P:toxin biosynthetic process"/>
    <property type="evidence" value="ECO:0007669"/>
    <property type="project" value="InterPro"/>
</dbReference>
<accession>A0AAE3AMJ0</accession>
<dbReference type="Proteomes" id="UP001199424">
    <property type="component" value="Unassembled WGS sequence"/>
</dbReference>
<feature type="transmembrane region" description="Helical" evidence="5">
    <location>
        <begin position="32"/>
        <end position="54"/>
    </location>
</feature>
<evidence type="ECO:0000313" key="6">
    <source>
        <dbReference type="EMBL" id="MCC2136929.1"/>
    </source>
</evidence>
<name>A0AAE3AMJ0_9FIRM</name>
<comment type="caution">
    <text evidence="6">The sequence shown here is derived from an EMBL/GenBank/DDBJ whole genome shotgun (WGS) entry which is preliminary data.</text>
</comment>
<comment type="subcellular location">
    <subcellularLocation>
        <location evidence="1">Membrane</location>
        <topology evidence="1">Multi-pass membrane protein</topology>
    </subcellularLocation>
</comment>
<keyword evidence="3 5" id="KW-1133">Transmembrane helix</keyword>
<reference evidence="6" key="1">
    <citation type="submission" date="2021-10" db="EMBL/GenBank/DDBJ databases">
        <title>Anaerobic single-cell dispensing facilitates the cultivation of human gut bacteria.</title>
        <authorList>
            <person name="Afrizal A."/>
        </authorList>
    </citation>
    <scope>NUCLEOTIDE SEQUENCE</scope>
    <source>
        <strain evidence="6">CLA-AA-H250</strain>
    </source>
</reference>
<feature type="transmembrane region" description="Helical" evidence="5">
    <location>
        <begin position="6"/>
        <end position="25"/>
    </location>
</feature>
<dbReference type="EMBL" id="JAJEQC010000006">
    <property type="protein sequence ID" value="MCC2136929.1"/>
    <property type="molecule type" value="Genomic_DNA"/>
</dbReference>
<organism evidence="6 7">
    <name type="scientific">Hominenteromicrobium mulieris</name>
    <dbReference type="NCBI Taxonomy" id="2885357"/>
    <lineage>
        <taxon>Bacteria</taxon>
        <taxon>Bacillati</taxon>
        <taxon>Bacillota</taxon>
        <taxon>Clostridia</taxon>
        <taxon>Eubacteriales</taxon>
        <taxon>Oscillospiraceae</taxon>
        <taxon>Hominenteromicrobium</taxon>
    </lineage>
</organism>
<feature type="transmembrane region" description="Helical" evidence="5">
    <location>
        <begin position="153"/>
        <end position="170"/>
    </location>
</feature>
<evidence type="ECO:0000256" key="5">
    <source>
        <dbReference type="SAM" id="Phobius"/>
    </source>
</evidence>
<proteinExistence type="predicted"/>
<keyword evidence="2 5" id="KW-0812">Transmembrane</keyword>
<sequence length="229" mass="24345">MGWIFDIAVVVLVIIAAVIGAKKGFFRACFDFCGALIAMIAAGLLSSPVAEWIFTTFFRPSLVEKISAAVMGLGAGEAVNTVFDAFPELIQRALEAAGITQGSIMAQVQDKTDSIAEAITDALSPMLINVIGVFVMLVLFVLFIVVLRGVATLLTGIFSLPVLSGINGALGAVFDVLMLVLILWVVLACTQVFVPMLSAAQQVKVQAFENTSMLLKLLGSFNPAYHLMQ</sequence>
<evidence type="ECO:0000256" key="4">
    <source>
        <dbReference type="ARBA" id="ARBA00023136"/>
    </source>
</evidence>
<feature type="transmembrane region" description="Helical" evidence="5">
    <location>
        <begin position="176"/>
        <end position="194"/>
    </location>
</feature>
<dbReference type="GO" id="GO:0016020">
    <property type="term" value="C:membrane"/>
    <property type="evidence" value="ECO:0007669"/>
    <property type="project" value="UniProtKB-SubCell"/>
</dbReference>
<dbReference type="InterPro" id="IPR003825">
    <property type="entry name" value="Colicin-V_CvpA"/>
</dbReference>
<evidence type="ECO:0000256" key="1">
    <source>
        <dbReference type="ARBA" id="ARBA00004141"/>
    </source>
</evidence>
<protein>
    <submittedName>
        <fullName evidence="6">CvpA family protein</fullName>
    </submittedName>
</protein>
<dbReference type="AlphaFoldDB" id="A0AAE3AMJ0"/>